<evidence type="ECO:0000256" key="3">
    <source>
        <dbReference type="ARBA" id="ARBA00023224"/>
    </source>
</evidence>
<name>A0A3P6TLA6_DIBLA</name>
<dbReference type="EMBL" id="UYRU01043854">
    <property type="protein sequence ID" value="VDK84149.1"/>
    <property type="molecule type" value="Genomic_DNA"/>
</dbReference>
<dbReference type="AlphaFoldDB" id="A0A3P6TLA6"/>
<sequence>MLCRQLVVSGANEPDEAGSYIRRRFQALNKNPAKVIYSHFTCATDTDNIELVFNNTADVLIKANLAKQKMN</sequence>
<dbReference type="SUPFAM" id="SSF52540">
    <property type="entry name" value="P-loop containing nucleoside triphosphate hydrolases"/>
    <property type="match status" value="1"/>
</dbReference>
<dbReference type="InterPro" id="IPR027417">
    <property type="entry name" value="P-loop_NTPase"/>
</dbReference>
<keyword evidence="1" id="KW-0547">Nucleotide-binding</keyword>
<keyword evidence="2" id="KW-0342">GTP-binding</keyword>
<dbReference type="OrthoDB" id="5817230at2759"/>
<evidence type="ECO:0000256" key="1">
    <source>
        <dbReference type="ARBA" id="ARBA00022741"/>
    </source>
</evidence>
<organism evidence="4 5">
    <name type="scientific">Dibothriocephalus latus</name>
    <name type="common">Fish tapeworm</name>
    <name type="synonym">Diphyllobothrium latum</name>
    <dbReference type="NCBI Taxonomy" id="60516"/>
    <lineage>
        <taxon>Eukaryota</taxon>
        <taxon>Metazoa</taxon>
        <taxon>Spiralia</taxon>
        <taxon>Lophotrochozoa</taxon>
        <taxon>Platyhelminthes</taxon>
        <taxon>Cestoda</taxon>
        <taxon>Eucestoda</taxon>
        <taxon>Diphyllobothriidea</taxon>
        <taxon>Diphyllobothriidae</taxon>
        <taxon>Dibothriocephalus</taxon>
    </lineage>
</organism>
<keyword evidence="3" id="KW-0807">Transducer</keyword>
<dbReference type="Gene3D" id="3.40.50.300">
    <property type="entry name" value="P-loop containing nucleotide triphosphate hydrolases"/>
    <property type="match status" value="1"/>
</dbReference>
<dbReference type="GO" id="GO:0005525">
    <property type="term" value="F:GTP binding"/>
    <property type="evidence" value="ECO:0007669"/>
    <property type="project" value="UniProtKB-KW"/>
</dbReference>
<protein>
    <submittedName>
        <fullName evidence="4">Uncharacterized protein</fullName>
    </submittedName>
</protein>
<accession>A0A3P6TLA6</accession>
<keyword evidence="5" id="KW-1185">Reference proteome</keyword>
<reference evidence="4 5" key="1">
    <citation type="submission" date="2018-11" db="EMBL/GenBank/DDBJ databases">
        <authorList>
            <consortium name="Pathogen Informatics"/>
        </authorList>
    </citation>
    <scope>NUCLEOTIDE SEQUENCE [LARGE SCALE GENOMIC DNA]</scope>
</reference>
<proteinExistence type="predicted"/>
<dbReference type="GO" id="GO:0007165">
    <property type="term" value="P:signal transduction"/>
    <property type="evidence" value="ECO:0007669"/>
    <property type="project" value="UniProtKB-KW"/>
</dbReference>
<evidence type="ECO:0000313" key="5">
    <source>
        <dbReference type="Proteomes" id="UP000281553"/>
    </source>
</evidence>
<gene>
    <name evidence="4" type="ORF">DILT_LOCUS3556</name>
</gene>
<evidence type="ECO:0000313" key="4">
    <source>
        <dbReference type="EMBL" id="VDK84149.1"/>
    </source>
</evidence>
<evidence type="ECO:0000256" key="2">
    <source>
        <dbReference type="ARBA" id="ARBA00023134"/>
    </source>
</evidence>
<dbReference type="Proteomes" id="UP000281553">
    <property type="component" value="Unassembled WGS sequence"/>
</dbReference>
<dbReference type="FunFam" id="3.40.50.300:FF:000720">
    <property type="entry name" value="Guanine nucleotide-binding protein G(k) subunit alpha"/>
    <property type="match status" value="1"/>
</dbReference>